<dbReference type="SUPFAM" id="SSF141571">
    <property type="entry name" value="Pentapeptide repeat-like"/>
    <property type="match status" value="1"/>
</dbReference>
<name>A0A7Z7AXP1_9EURY</name>
<keyword evidence="2" id="KW-1133">Transmembrane helix</keyword>
<sequence length="384" mass="44024">MHNHITKISIILLIAEFVIGFIYIKYINRALLPELKLKAIESKLSAFLSNYKTTIMITLFVISIILLWKGPAIQLEKYSYNLNSKELAELENAFRVTLVQILGGIVLFAGVYFTWRRVSATEKNVLILEEGQITERFTRAVEHLGSDKTEIRLGGIYALERIAKDSEKDHWSIMEILTAYIRENSPRKLADDSGIDDILPIEIRSIIEVINWRNNESENEHNVLDFSYSYLQYANFNSSKLKYASFVDSYIWGGKFVEADLERSTFLFAELNNSDLSNANLTESIFVEADLTNTIIKNASVKNAQFAGATFKNADCQKTSFEGTYFSNANFEEADLRETDFRKARGLSVKQLIKAKTLYEAKFDEDLLRQLKEKAPYLFVKQND</sequence>
<dbReference type="PANTHER" id="PTHR47485:SF1">
    <property type="entry name" value="THYLAKOID LUMENAL 17.4 KDA PROTEIN, CHLOROPLASTIC"/>
    <property type="match status" value="1"/>
</dbReference>
<accession>A0A7Z7AXP1</accession>
<feature type="transmembrane region" description="Helical" evidence="2">
    <location>
        <begin position="6"/>
        <end position="26"/>
    </location>
</feature>
<keyword evidence="2" id="KW-0472">Membrane</keyword>
<gene>
    <name evidence="3" type="ORF">SAMN04488589_2071</name>
</gene>
<evidence type="ECO:0000256" key="2">
    <source>
        <dbReference type="SAM" id="Phobius"/>
    </source>
</evidence>
<dbReference type="EMBL" id="FNCA01000006">
    <property type="protein sequence ID" value="SDG05853.1"/>
    <property type="molecule type" value="Genomic_DNA"/>
</dbReference>
<protein>
    <submittedName>
        <fullName evidence="3">Pentapeptide repeat-containing protein</fullName>
    </submittedName>
</protein>
<evidence type="ECO:0000313" key="3">
    <source>
        <dbReference type="EMBL" id="SDG05853.1"/>
    </source>
</evidence>
<comment type="caution">
    <text evidence="3">The sequence shown here is derived from an EMBL/GenBank/DDBJ whole genome shotgun (WGS) entry which is preliminary data.</text>
</comment>
<dbReference type="PANTHER" id="PTHR47485">
    <property type="entry name" value="THYLAKOID LUMENAL 17.4 KDA PROTEIN, CHLOROPLASTIC"/>
    <property type="match status" value="1"/>
</dbReference>
<proteinExistence type="predicted"/>
<evidence type="ECO:0000313" key="4">
    <source>
        <dbReference type="Proteomes" id="UP000199259"/>
    </source>
</evidence>
<organism evidence="3 4">
    <name type="scientific">Methanolobus vulcani</name>
    <dbReference type="NCBI Taxonomy" id="38026"/>
    <lineage>
        <taxon>Archaea</taxon>
        <taxon>Methanobacteriati</taxon>
        <taxon>Methanobacteriota</taxon>
        <taxon>Stenosarchaea group</taxon>
        <taxon>Methanomicrobia</taxon>
        <taxon>Methanosarcinales</taxon>
        <taxon>Methanosarcinaceae</taxon>
        <taxon>Methanolobus</taxon>
    </lineage>
</organism>
<dbReference type="Pfam" id="PF00805">
    <property type="entry name" value="Pentapeptide"/>
    <property type="match status" value="2"/>
</dbReference>
<keyword evidence="1" id="KW-0677">Repeat</keyword>
<keyword evidence="4" id="KW-1185">Reference proteome</keyword>
<dbReference type="Gene3D" id="2.160.20.80">
    <property type="entry name" value="E3 ubiquitin-protein ligase SopA"/>
    <property type="match status" value="1"/>
</dbReference>
<feature type="transmembrane region" description="Helical" evidence="2">
    <location>
        <begin position="93"/>
        <end position="115"/>
    </location>
</feature>
<evidence type="ECO:0000256" key="1">
    <source>
        <dbReference type="ARBA" id="ARBA00022737"/>
    </source>
</evidence>
<reference evidence="3 4" key="1">
    <citation type="submission" date="2016-10" db="EMBL/GenBank/DDBJ databases">
        <authorList>
            <person name="Varghese N."/>
            <person name="Submissions S."/>
        </authorList>
    </citation>
    <scope>NUCLEOTIDE SEQUENCE [LARGE SCALE GENOMIC DNA]</scope>
    <source>
        <strain evidence="3 4">PL 12/M</strain>
    </source>
</reference>
<dbReference type="InterPro" id="IPR001646">
    <property type="entry name" value="5peptide_repeat"/>
</dbReference>
<dbReference type="AlphaFoldDB" id="A0A7Z7AXP1"/>
<feature type="transmembrane region" description="Helical" evidence="2">
    <location>
        <begin position="47"/>
        <end position="68"/>
    </location>
</feature>
<keyword evidence="2" id="KW-0812">Transmembrane</keyword>
<dbReference type="Proteomes" id="UP000199259">
    <property type="component" value="Unassembled WGS sequence"/>
</dbReference>